<dbReference type="Gene3D" id="1.25.40.20">
    <property type="entry name" value="Ankyrin repeat-containing domain"/>
    <property type="match status" value="1"/>
</dbReference>
<dbReference type="SUPFAM" id="SSF48403">
    <property type="entry name" value="Ankyrin repeat"/>
    <property type="match status" value="1"/>
</dbReference>
<dbReference type="Proteomes" id="UP000284375">
    <property type="component" value="Unassembled WGS sequence"/>
</dbReference>
<keyword evidence="2 3" id="KW-0040">ANK repeat</keyword>
<dbReference type="SMART" id="SM00248">
    <property type="entry name" value="ANK"/>
    <property type="match status" value="4"/>
</dbReference>
<dbReference type="PRINTS" id="PR01415">
    <property type="entry name" value="ANKYRIN"/>
</dbReference>
<dbReference type="EMBL" id="LJZO01000085">
    <property type="protein sequence ID" value="ROV87363.1"/>
    <property type="molecule type" value="Genomic_DNA"/>
</dbReference>
<dbReference type="InterPro" id="IPR002110">
    <property type="entry name" value="Ankyrin_rpt"/>
</dbReference>
<dbReference type="GO" id="GO:0004842">
    <property type="term" value="F:ubiquitin-protein transferase activity"/>
    <property type="evidence" value="ECO:0007669"/>
    <property type="project" value="TreeGrafter"/>
</dbReference>
<evidence type="ECO:0000256" key="3">
    <source>
        <dbReference type="PROSITE-ProRule" id="PRU00023"/>
    </source>
</evidence>
<dbReference type="AlphaFoldDB" id="A0A423V953"/>
<evidence type="ECO:0000256" key="2">
    <source>
        <dbReference type="ARBA" id="ARBA00023043"/>
    </source>
</evidence>
<dbReference type="InterPro" id="IPR054471">
    <property type="entry name" value="GPIID_WHD"/>
</dbReference>
<feature type="repeat" description="ANK" evidence="3">
    <location>
        <begin position="226"/>
        <end position="258"/>
    </location>
</feature>
<dbReference type="InterPro" id="IPR036770">
    <property type="entry name" value="Ankyrin_rpt-contain_sf"/>
</dbReference>
<sequence length="406" mass="45535">MPLSIPQIVDAVAVDTEKERFDPEDRMPNPKEITKCCSSLVVVISTKHGNDLIQLAHFSVKEYLISNGPTYLKPTVAITSIATVCLAYLLQVDHDLETKEIENRFFLALYSAENWTRHAVVAEKHSETFRTLATRFFLCKGAYETWLRLRELRYDREPEIIPPALFYASHEGLLDTCQMLLENGTDVDAKDVWGRTALHGASNEGYEKTVQMLLENGADVNAKDIWDKTALHNASAGGHIRTVQILLENGADVNAMGKHRTTALHYAWTGGHFEVVHVLLENGADDNLKGEEYSTATRHAFMGSYIEKFQMLLGEDDLPDGQTWEEYFDKIMESCGLEVETIVGSKAKEGKALTAINDTQPDCSTNPERVFPSRIKYKEASKHRGPKWTDTTTLEPLASAIFLVIP</sequence>
<keyword evidence="6" id="KW-1185">Reference proteome</keyword>
<dbReference type="STRING" id="252740.A0A423V953"/>
<feature type="domain" description="GPI inositol-deacylase winged helix" evidence="4">
    <location>
        <begin position="2"/>
        <end position="68"/>
    </location>
</feature>
<evidence type="ECO:0000259" key="4">
    <source>
        <dbReference type="Pfam" id="PF22939"/>
    </source>
</evidence>
<organism evidence="5 6">
    <name type="scientific">Cytospora chrysosperma</name>
    <name type="common">Cytospora canker fungus</name>
    <name type="synonym">Sphaeria chrysosperma</name>
    <dbReference type="NCBI Taxonomy" id="252740"/>
    <lineage>
        <taxon>Eukaryota</taxon>
        <taxon>Fungi</taxon>
        <taxon>Dikarya</taxon>
        <taxon>Ascomycota</taxon>
        <taxon>Pezizomycotina</taxon>
        <taxon>Sordariomycetes</taxon>
        <taxon>Sordariomycetidae</taxon>
        <taxon>Diaporthales</taxon>
        <taxon>Cytosporaceae</taxon>
        <taxon>Cytospora</taxon>
    </lineage>
</organism>
<dbReference type="PANTHER" id="PTHR24171:SF8">
    <property type="entry name" value="BRCA1-ASSOCIATED RING DOMAIN PROTEIN 1"/>
    <property type="match status" value="1"/>
</dbReference>
<dbReference type="PANTHER" id="PTHR24171">
    <property type="entry name" value="ANKYRIN REPEAT DOMAIN-CONTAINING PROTEIN 39-RELATED"/>
    <property type="match status" value="1"/>
</dbReference>
<gene>
    <name evidence="5" type="ORF">VSDG_09867</name>
</gene>
<evidence type="ECO:0000256" key="1">
    <source>
        <dbReference type="ARBA" id="ARBA00022737"/>
    </source>
</evidence>
<comment type="caution">
    <text evidence="5">The sequence shown here is derived from an EMBL/GenBank/DDBJ whole genome shotgun (WGS) entry which is preliminary data.</text>
</comment>
<keyword evidence="1" id="KW-0677">Repeat</keyword>
<evidence type="ECO:0000313" key="6">
    <source>
        <dbReference type="Proteomes" id="UP000284375"/>
    </source>
</evidence>
<feature type="repeat" description="ANK" evidence="3">
    <location>
        <begin position="259"/>
        <end position="291"/>
    </location>
</feature>
<proteinExistence type="predicted"/>
<dbReference type="Pfam" id="PF22939">
    <property type="entry name" value="WHD_GPIID"/>
    <property type="match status" value="1"/>
</dbReference>
<reference evidence="5 6" key="1">
    <citation type="submission" date="2015-09" db="EMBL/GenBank/DDBJ databases">
        <title>Host preference determinants of Valsa canker pathogens revealed by comparative genomics.</title>
        <authorList>
            <person name="Yin Z."/>
            <person name="Huang L."/>
        </authorList>
    </citation>
    <scope>NUCLEOTIDE SEQUENCE [LARGE SCALE GENOMIC DNA]</scope>
    <source>
        <strain evidence="5 6">YSFL</strain>
    </source>
</reference>
<feature type="repeat" description="ANK" evidence="3">
    <location>
        <begin position="193"/>
        <end position="225"/>
    </location>
</feature>
<name>A0A423V953_CYTCH</name>
<dbReference type="PROSITE" id="PS50297">
    <property type="entry name" value="ANK_REP_REGION"/>
    <property type="match status" value="3"/>
</dbReference>
<dbReference type="PROSITE" id="PS50088">
    <property type="entry name" value="ANK_REPEAT"/>
    <property type="match status" value="3"/>
</dbReference>
<evidence type="ECO:0000313" key="5">
    <source>
        <dbReference type="EMBL" id="ROV87363.1"/>
    </source>
</evidence>
<protein>
    <recommendedName>
        <fullName evidence="4">GPI inositol-deacylase winged helix domain-containing protein</fullName>
    </recommendedName>
</protein>
<dbReference type="OrthoDB" id="4772757at2759"/>
<accession>A0A423V953</accession>
<dbReference type="GO" id="GO:0085020">
    <property type="term" value="P:protein K6-linked ubiquitination"/>
    <property type="evidence" value="ECO:0007669"/>
    <property type="project" value="TreeGrafter"/>
</dbReference>
<dbReference type="Pfam" id="PF12796">
    <property type="entry name" value="Ank_2"/>
    <property type="match status" value="2"/>
</dbReference>